<dbReference type="RefSeq" id="WP_260249109.1">
    <property type="nucleotide sequence ID" value="NZ_JALMEJ010000003.1"/>
</dbReference>
<evidence type="ECO:0000313" key="5">
    <source>
        <dbReference type="Proteomes" id="UP001076655"/>
    </source>
</evidence>
<keyword evidence="1 4" id="KW-0378">Hydrolase</keyword>
<dbReference type="InterPro" id="IPR023186">
    <property type="entry name" value="IUNH"/>
</dbReference>
<evidence type="ECO:0000259" key="3">
    <source>
        <dbReference type="Pfam" id="PF01156"/>
    </source>
</evidence>
<name>A0A9Q4CP02_MORMO</name>
<dbReference type="InterPro" id="IPR036452">
    <property type="entry name" value="Ribo_hydro-like"/>
</dbReference>
<dbReference type="PANTHER" id="PTHR12304:SF4">
    <property type="entry name" value="URIDINE NUCLEOSIDASE"/>
    <property type="match status" value="1"/>
</dbReference>
<dbReference type="InterPro" id="IPR015910">
    <property type="entry name" value="I/U_nuclsd_hydro_CS"/>
</dbReference>
<dbReference type="Pfam" id="PF01156">
    <property type="entry name" value="IU_nuc_hydro"/>
    <property type="match status" value="1"/>
</dbReference>
<evidence type="ECO:0000256" key="1">
    <source>
        <dbReference type="ARBA" id="ARBA00022801"/>
    </source>
</evidence>
<dbReference type="GO" id="GO:0045437">
    <property type="term" value="F:uridine nucleosidase activity"/>
    <property type="evidence" value="ECO:0007669"/>
    <property type="project" value="UniProtKB-ARBA"/>
</dbReference>
<protein>
    <submittedName>
        <fullName evidence="4">Nucleoside hydrolase</fullName>
    </submittedName>
</protein>
<dbReference type="AlphaFoldDB" id="A0A9Q4CP02"/>
<dbReference type="SUPFAM" id="SSF53590">
    <property type="entry name" value="Nucleoside hydrolase"/>
    <property type="match status" value="1"/>
</dbReference>
<accession>A0A9Q4CP02</accession>
<dbReference type="GO" id="GO:0005829">
    <property type="term" value="C:cytosol"/>
    <property type="evidence" value="ECO:0007669"/>
    <property type="project" value="TreeGrafter"/>
</dbReference>
<dbReference type="PANTHER" id="PTHR12304">
    <property type="entry name" value="INOSINE-URIDINE PREFERRING NUCLEOSIDE HYDROLASE"/>
    <property type="match status" value="1"/>
</dbReference>
<organism evidence="4 5">
    <name type="scientific">Morganella morganii</name>
    <name type="common">Proteus morganii</name>
    <dbReference type="NCBI Taxonomy" id="582"/>
    <lineage>
        <taxon>Bacteria</taxon>
        <taxon>Pseudomonadati</taxon>
        <taxon>Pseudomonadota</taxon>
        <taxon>Gammaproteobacteria</taxon>
        <taxon>Enterobacterales</taxon>
        <taxon>Morganellaceae</taxon>
        <taxon>Morganella</taxon>
    </lineage>
</organism>
<feature type="domain" description="Inosine/uridine-preferring nucleoside hydrolase" evidence="3">
    <location>
        <begin position="4"/>
        <end position="297"/>
    </location>
</feature>
<dbReference type="Proteomes" id="UP001076655">
    <property type="component" value="Unassembled WGS sequence"/>
</dbReference>
<dbReference type="EMBL" id="JAPNMI010000002">
    <property type="protein sequence ID" value="MCY0788956.1"/>
    <property type="molecule type" value="Genomic_DNA"/>
</dbReference>
<evidence type="ECO:0000313" key="4">
    <source>
        <dbReference type="EMBL" id="MCY0788956.1"/>
    </source>
</evidence>
<proteinExistence type="predicted"/>
<sequence>MTKIIMDCDPGVDDAIAILLALASPEIEVLGITTVAGNVEPDKVYENARRILALVSRPDIPLAKGCGRPLLARRGNKTAVHGSDGLAGVTLPESPYGYSEKHAVDFIIDTVMSNPGEVTLCPTAPLTNIAMAMLKEPGLRDNVKDIVLMGGAAFRRGNITPAAEFNFYVDPHAAHIVFDSAEHITMLGLDVTHKADIRAGLCRELEQGGAIAGIAAKMARGYAEFDPFLHDPCVIAYLIRPDIFSGVSGHVDIEYESRRLFGFSHAIVLDVQSGAEKQCRIDEPHINTTIITDVQADVLMSLIAERILTL</sequence>
<keyword evidence="2" id="KW-0326">Glycosidase</keyword>
<dbReference type="Gene3D" id="3.90.245.10">
    <property type="entry name" value="Ribonucleoside hydrolase-like"/>
    <property type="match status" value="1"/>
</dbReference>
<dbReference type="GO" id="GO:0006152">
    <property type="term" value="P:purine nucleoside catabolic process"/>
    <property type="evidence" value="ECO:0007669"/>
    <property type="project" value="TreeGrafter"/>
</dbReference>
<evidence type="ECO:0000256" key="2">
    <source>
        <dbReference type="ARBA" id="ARBA00023295"/>
    </source>
</evidence>
<dbReference type="CDD" id="cd02651">
    <property type="entry name" value="nuc_hydro_IU_UC_XIUA"/>
    <property type="match status" value="1"/>
</dbReference>
<reference evidence="4" key="1">
    <citation type="submission" date="2022-08" db="EMBL/GenBank/DDBJ databases">
        <authorList>
            <person name="Dale J.L."/>
        </authorList>
    </citation>
    <scope>NUCLEOTIDE SEQUENCE</scope>
    <source>
        <strain evidence="4">2022EL-00758</strain>
    </source>
</reference>
<dbReference type="PROSITE" id="PS01247">
    <property type="entry name" value="IUNH"/>
    <property type="match status" value="1"/>
</dbReference>
<dbReference type="InterPro" id="IPR001910">
    <property type="entry name" value="Inosine/uridine_hydrolase_dom"/>
</dbReference>
<dbReference type="GO" id="GO:0008477">
    <property type="term" value="F:purine nucleosidase activity"/>
    <property type="evidence" value="ECO:0007669"/>
    <property type="project" value="TreeGrafter"/>
</dbReference>
<comment type="caution">
    <text evidence="4">The sequence shown here is derived from an EMBL/GenBank/DDBJ whole genome shotgun (WGS) entry which is preliminary data.</text>
</comment>
<gene>
    <name evidence="4" type="ORF">N0392_04530</name>
</gene>